<feature type="region of interest" description="Disordered" evidence="1">
    <location>
        <begin position="96"/>
        <end position="134"/>
    </location>
</feature>
<dbReference type="InterPro" id="IPR012881">
    <property type="entry name" value="DUF1685"/>
</dbReference>
<keyword evidence="3" id="KW-1185">Reference proteome</keyword>
<feature type="region of interest" description="Disordered" evidence="1">
    <location>
        <begin position="177"/>
        <end position="198"/>
    </location>
</feature>
<reference evidence="2 3" key="1">
    <citation type="submission" date="2024-01" db="EMBL/GenBank/DDBJ databases">
        <title>Genome assemblies of Stephania.</title>
        <authorList>
            <person name="Yang L."/>
        </authorList>
    </citation>
    <scope>NUCLEOTIDE SEQUENCE [LARGE SCALE GENOMIC DNA]</scope>
    <source>
        <strain evidence="2">JXDWG</strain>
        <tissue evidence="2">Leaf</tissue>
    </source>
</reference>
<dbReference type="Proteomes" id="UP001419268">
    <property type="component" value="Unassembled WGS sequence"/>
</dbReference>
<dbReference type="AlphaFoldDB" id="A0AAP0E8U9"/>
<evidence type="ECO:0000313" key="2">
    <source>
        <dbReference type="EMBL" id="KAK9088766.1"/>
    </source>
</evidence>
<dbReference type="PANTHER" id="PTHR33785:SF12">
    <property type="entry name" value="DUF1685 FAMILY PROTEIN"/>
    <property type="match status" value="1"/>
</dbReference>
<sequence length="256" mass="29000">MDAKEVLTLFDFYWFEQQIFTNQPPIPIKNLQNSIPHLTQPQSDPENLKIDSPPPQPHHVRSLSDQFSSQTSSQSELQFQSPKSVLLPHKLQPILSGKEVTTEDEINQHQIPKKSDQQNERPISSVRGKRRKRVKSMSDLEFEELKGFIDLGFVFNEEDRNSSLVSIIPGLQRLGKRDEGVDGGDELQRGRSGGADDGEVLASRPYLSEAWGVVGRRKELMNNPLLNWRVPANLGSEIAMKDNLRNWAHTVASTVR</sequence>
<feature type="compositionally biased region" description="Low complexity" evidence="1">
    <location>
        <begin position="63"/>
        <end position="81"/>
    </location>
</feature>
<dbReference type="PANTHER" id="PTHR33785">
    <property type="entry name" value="OS06G0550800 PROTEIN"/>
    <property type="match status" value="1"/>
</dbReference>
<evidence type="ECO:0000256" key="1">
    <source>
        <dbReference type="SAM" id="MobiDB-lite"/>
    </source>
</evidence>
<dbReference type="EMBL" id="JBBNAG010000012">
    <property type="protein sequence ID" value="KAK9088766.1"/>
    <property type="molecule type" value="Genomic_DNA"/>
</dbReference>
<feature type="region of interest" description="Disordered" evidence="1">
    <location>
        <begin position="31"/>
        <end position="83"/>
    </location>
</feature>
<organism evidence="2 3">
    <name type="scientific">Stephania cephalantha</name>
    <dbReference type="NCBI Taxonomy" id="152367"/>
    <lineage>
        <taxon>Eukaryota</taxon>
        <taxon>Viridiplantae</taxon>
        <taxon>Streptophyta</taxon>
        <taxon>Embryophyta</taxon>
        <taxon>Tracheophyta</taxon>
        <taxon>Spermatophyta</taxon>
        <taxon>Magnoliopsida</taxon>
        <taxon>Ranunculales</taxon>
        <taxon>Menispermaceae</taxon>
        <taxon>Menispermoideae</taxon>
        <taxon>Cissampelideae</taxon>
        <taxon>Stephania</taxon>
    </lineage>
</organism>
<protein>
    <submittedName>
        <fullName evidence="2">Uncharacterized protein</fullName>
    </submittedName>
</protein>
<accession>A0AAP0E8U9</accession>
<comment type="caution">
    <text evidence="2">The sequence shown here is derived from an EMBL/GenBank/DDBJ whole genome shotgun (WGS) entry which is preliminary data.</text>
</comment>
<proteinExistence type="predicted"/>
<dbReference type="Pfam" id="PF07939">
    <property type="entry name" value="DUF1685"/>
    <property type="match status" value="1"/>
</dbReference>
<evidence type="ECO:0000313" key="3">
    <source>
        <dbReference type="Proteomes" id="UP001419268"/>
    </source>
</evidence>
<gene>
    <name evidence="2" type="ORF">Scep_027848</name>
</gene>
<name>A0AAP0E8U9_9MAGN</name>
<feature type="compositionally biased region" description="Polar residues" evidence="1">
    <location>
        <begin position="31"/>
        <end position="45"/>
    </location>
</feature>